<evidence type="ECO:0000313" key="6">
    <source>
        <dbReference type="Proteomes" id="UP000094043"/>
    </source>
</evidence>
<reference evidence="5" key="2">
    <citation type="journal article" date="2022" name="Elife">
        <title>Obligate sexual reproduction of a homothallic fungus closely related to the Cryptococcus pathogenic species complex.</title>
        <authorList>
            <person name="Passer A.R."/>
            <person name="Clancey S.A."/>
            <person name="Shea T."/>
            <person name="David-Palma M."/>
            <person name="Averette A.F."/>
            <person name="Boekhout T."/>
            <person name="Porcel B.M."/>
            <person name="Nowrousian M."/>
            <person name="Cuomo C.A."/>
            <person name="Sun S."/>
            <person name="Heitman J."/>
            <person name="Coelho M.A."/>
        </authorList>
    </citation>
    <scope>NUCLEOTIDE SEQUENCE</scope>
    <source>
        <strain evidence="5">CBS 7841</strain>
    </source>
</reference>
<dbReference type="GO" id="GO:0071008">
    <property type="term" value="C:U2-type post-mRNA release spliceosomal complex"/>
    <property type="evidence" value="ECO:0007669"/>
    <property type="project" value="InterPro"/>
</dbReference>
<dbReference type="RefSeq" id="XP_066067706.1">
    <property type="nucleotide sequence ID" value="XM_066211609.1"/>
</dbReference>
<dbReference type="Proteomes" id="UP000094043">
    <property type="component" value="Chromosome 2"/>
</dbReference>
<dbReference type="PANTHER" id="PTHR12214">
    <property type="entry name" value="GC-RICH SEQUENCE DNA-BINDING FACTOR"/>
    <property type="match status" value="1"/>
</dbReference>
<dbReference type="AlphaFoldDB" id="A0AAJ8JRD3"/>
<feature type="compositionally biased region" description="Acidic residues" evidence="4">
    <location>
        <begin position="246"/>
        <end position="258"/>
    </location>
</feature>
<sequence length="817" mass="91627">MFLKRARPRPSLRARESDLPDSVSTSSPLSKTSPVPTVDHTENPKPSIENGLDESSGSLLDRKMRQKKDKGKNKPGTKGASLSFGGEDEKELFKPRKSILSQRIKLPSTTGEFTSSSATVPSDGSSGLYSQEYLLQLKAATPTRAPSNATDTIHIDENKDVNGSGFSRIALDKYASSFAQDKTAGIPDVATITAAKLKRQAGLGNNEDKIGGEEDYISLNEGIGGGRIAIYDAQQGPHPESRLMREEDEEDEGDEDMADYTGAKEKLYLGKDQNKAAARRLRGEIDELIADREEDEEDEESLEWEKAQVQRSGLYEEEKIQKAVKQVYVPTPIPMIRPVPTISSAEARLNSTLSDLEDVKKQNQHNLDVVVQELAALESQERELRQEVEKAESKKEYMEEFRRWVEVLGKFLEEKFPKLEDIELDSISHLKERSQAINARREADDSDDLSLFLGVAAFKDEEEETDELGRVKNVGQYGPNSGIRKGRREARKARRAKRIVKKSLQTSEDEGYSTDSTLADVDAEDYKVAQNKLEHRAYALLQDVKAEDFRDPEKGLAVRFGGWRMKDEEEYLNAFGGLALVQAWEFWARGEMIGWEPLQDQSPLESFRWFHALHHYCHPRLSNSDDEETMDEEPSLSPEGDLVASMVSSAVAPLLTKMFEAEAYDPYSTAQTRNAVDLTNVVAELTGRDSRKFMVLLKAVLQVFHTHLISLSTAISAVTSPSAFPPPDIDPISGIAMRRYVQRRIKLLKNMLMWSEQASQEVRELIARLVGEVLRPILSRNWERGGKEMALKVLAVATNYLSPDLVTFLQQGPDSRR</sequence>
<dbReference type="GO" id="GO:0000390">
    <property type="term" value="P:spliceosomal complex disassembly"/>
    <property type="evidence" value="ECO:0007669"/>
    <property type="project" value="InterPro"/>
</dbReference>
<keyword evidence="2" id="KW-0539">Nucleus</keyword>
<dbReference type="KEGG" id="cdep:91086394"/>
<feature type="coiled-coil region" evidence="3">
    <location>
        <begin position="271"/>
        <end position="305"/>
    </location>
</feature>
<dbReference type="GeneID" id="91086394"/>
<evidence type="ECO:0000256" key="2">
    <source>
        <dbReference type="ARBA" id="ARBA00023242"/>
    </source>
</evidence>
<keyword evidence="6" id="KW-1185">Reference proteome</keyword>
<feature type="compositionally biased region" description="Basic residues" evidence="4">
    <location>
        <begin position="64"/>
        <end position="75"/>
    </location>
</feature>
<reference evidence="5" key="1">
    <citation type="submission" date="2016-06" db="EMBL/GenBank/DDBJ databases">
        <authorList>
            <person name="Cuomo C."/>
            <person name="Litvintseva A."/>
            <person name="Heitman J."/>
            <person name="Chen Y."/>
            <person name="Sun S."/>
            <person name="Springer D."/>
            <person name="Dromer F."/>
            <person name="Young S."/>
            <person name="Zeng Q."/>
            <person name="Chapman S."/>
            <person name="Gujja S."/>
            <person name="Saif S."/>
            <person name="Birren B."/>
        </authorList>
    </citation>
    <scope>NUCLEOTIDE SEQUENCE</scope>
    <source>
        <strain evidence="5">CBS 7841</strain>
    </source>
</reference>
<evidence type="ECO:0008006" key="7">
    <source>
        <dbReference type="Google" id="ProtNLM"/>
    </source>
</evidence>
<dbReference type="PANTHER" id="PTHR12214:SF0">
    <property type="entry name" value="LD29489P"/>
    <property type="match status" value="1"/>
</dbReference>
<dbReference type="InterPro" id="IPR028211">
    <property type="entry name" value="Ntr2"/>
</dbReference>
<evidence type="ECO:0000256" key="4">
    <source>
        <dbReference type="SAM" id="MobiDB-lite"/>
    </source>
</evidence>
<comment type="subcellular location">
    <subcellularLocation>
        <location evidence="1">Nucleus</location>
    </subcellularLocation>
</comment>
<feature type="compositionally biased region" description="Basic residues" evidence="4">
    <location>
        <begin position="1"/>
        <end position="12"/>
    </location>
</feature>
<feature type="region of interest" description="Disordered" evidence="4">
    <location>
        <begin position="1"/>
        <end position="125"/>
    </location>
</feature>
<dbReference type="Pfam" id="PF15458">
    <property type="entry name" value="NTR2"/>
    <property type="match status" value="1"/>
</dbReference>
<evidence type="ECO:0000313" key="5">
    <source>
        <dbReference type="EMBL" id="WVN87006.1"/>
    </source>
</evidence>
<gene>
    <name evidence="5" type="ORF">L203_102182</name>
</gene>
<proteinExistence type="predicted"/>
<dbReference type="InterPro" id="IPR012890">
    <property type="entry name" value="GCFC2-like"/>
</dbReference>
<evidence type="ECO:0000256" key="1">
    <source>
        <dbReference type="ARBA" id="ARBA00004123"/>
    </source>
</evidence>
<dbReference type="EMBL" id="CP143785">
    <property type="protein sequence ID" value="WVN87006.1"/>
    <property type="molecule type" value="Genomic_DNA"/>
</dbReference>
<dbReference type="GO" id="GO:0003677">
    <property type="term" value="F:DNA binding"/>
    <property type="evidence" value="ECO:0007669"/>
    <property type="project" value="InterPro"/>
</dbReference>
<reference evidence="5" key="3">
    <citation type="submission" date="2024-01" db="EMBL/GenBank/DDBJ databases">
        <authorList>
            <person name="Coelho M.A."/>
            <person name="David-Palma M."/>
            <person name="Shea T."/>
            <person name="Sun S."/>
            <person name="Cuomo C.A."/>
            <person name="Heitman J."/>
        </authorList>
    </citation>
    <scope>NUCLEOTIDE SEQUENCE</scope>
    <source>
        <strain evidence="5">CBS 7841</strain>
    </source>
</reference>
<feature type="coiled-coil region" evidence="3">
    <location>
        <begin position="342"/>
        <end position="397"/>
    </location>
</feature>
<name>A0AAJ8JRD3_9TREE</name>
<evidence type="ECO:0000256" key="3">
    <source>
        <dbReference type="SAM" id="Coils"/>
    </source>
</evidence>
<keyword evidence="3" id="KW-0175">Coiled coil</keyword>
<protein>
    <recommendedName>
        <fullName evidence="7">GC-rich sequence DNA-binding factor</fullName>
    </recommendedName>
</protein>
<accession>A0AAJ8JRD3</accession>
<feature type="compositionally biased region" description="Low complexity" evidence="4">
    <location>
        <begin position="20"/>
        <end position="38"/>
    </location>
</feature>
<organism evidence="5 6">
    <name type="scientific">Cryptococcus depauperatus CBS 7841</name>
    <dbReference type="NCBI Taxonomy" id="1295531"/>
    <lineage>
        <taxon>Eukaryota</taxon>
        <taxon>Fungi</taxon>
        <taxon>Dikarya</taxon>
        <taxon>Basidiomycota</taxon>
        <taxon>Agaricomycotina</taxon>
        <taxon>Tremellomycetes</taxon>
        <taxon>Tremellales</taxon>
        <taxon>Cryptococcaceae</taxon>
        <taxon>Cryptococcus</taxon>
    </lineage>
</organism>
<feature type="region of interest" description="Disordered" evidence="4">
    <location>
        <begin position="232"/>
        <end position="266"/>
    </location>
</feature>
<feature type="compositionally biased region" description="Polar residues" evidence="4">
    <location>
        <begin position="107"/>
        <end position="125"/>
    </location>
</feature>